<sequence length="679" mass="74299">MSFGGFLLSSVLASLCLTPFVTGKWIRVDEKSGQFVDEDGQVRIFHGLNAIEKVHPFVPPIVGEFDFTGSLVEEDALNLKKWGFNVMRIGVMWQSVEPQRGQYNMTFLEEVKKVVDHLGRHDIYTILDGHQDLLHRAYCGEGFPSFAVEAVRSRYNHSMFGFPSPIPAKLERDEKGMPSLDTCMDRPFAQFYASFEEADAWNELYRSTDLQAAFGAYWGTVASVFQDSPYVLAYELLNEPSVSLRRLFKSADELLLPLYKEAHAQIRKHDTKHLIMYETFVVNSYIRRGSGFAELPDGPQAVYAYHVYCAGQNATGDIPPGIAASFCKTALSWSFDTAMKDLDRLKSGAFMSEFGALGPHKASADMISFLLDKADAKSQSWAYWSFKRFHDFTTQNANTETLYNDDGSLQTEKVKALARPFPQKTDAIPSSVKFEFVPSKALFRMSFSPKPRAAAKGKMEVRTVLGGLGALQFPGGLQVHVSCHPAYGATVGGDLRLSLVSECGSLFEEKQTGFVENVYDLDPDEKSFQAKLSLSAPEVADVGCPLRVVVSSSSGSLEGLEAGSVSIRVRAEGGRRVGVAAVEAERESGAVGGKRESLNLRGSPVSSERVRPEAEEVRNMTVDRKVGGKEEEGSPDVYLLPSAAAAAAAAAAVREKESEKVLAGEQGEVVGSPVSVSIV</sequence>
<dbReference type="VEuPathDB" id="CryptoDB:Cvel_168"/>
<evidence type="ECO:0000313" key="6">
    <source>
        <dbReference type="EMBL" id="CUC09040.1"/>
    </source>
</evidence>
<keyword evidence="3" id="KW-0326">Glycosidase</keyword>
<dbReference type="PhylomeDB" id="A0A0K6S5W3"/>
<dbReference type="GO" id="GO:0004553">
    <property type="term" value="F:hydrolase activity, hydrolyzing O-glycosyl compounds"/>
    <property type="evidence" value="ECO:0007669"/>
    <property type="project" value="InterPro"/>
</dbReference>
<dbReference type="PANTHER" id="PTHR31308">
    <property type="match status" value="1"/>
</dbReference>
<evidence type="ECO:0000256" key="2">
    <source>
        <dbReference type="ARBA" id="ARBA00022801"/>
    </source>
</evidence>
<organism evidence="6">
    <name type="scientific">Chromera velia CCMP2878</name>
    <dbReference type="NCBI Taxonomy" id="1169474"/>
    <lineage>
        <taxon>Eukaryota</taxon>
        <taxon>Sar</taxon>
        <taxon>Alveolata</taxon>
        <taxon>Colpodellida</taxon>
        <taxon>Chromeraceae</taxon>
        <taxon>Chromera</taxon>
    </lineage>
</organism>
<evidence type="ECO:0000256" key="3">
    <source>
        <dbReference type="ARBA" id="ARBA00023295"/>
    </source>
</evidence>
<dbReference type="InterPro" id="IPR001547">
    <property type="entry name" value="Glyco_hydro_5"/>
</dbReference>
<name>A0A0K6S5W3_9ALVE</name>
<reference evidence="6" key="1">
    <citation type="submission" date="2014-11" db="EMBL/GenBank/DDBJ databases">
        <title>Molecular phylogeny of cliff fern family Woodsiaceae with morphological implications.</title>
        <authorList>
            <person name="Shao Y.-Z."/>
            <person name="Wei R."/>
            <person name="Zhang X.-C."/>
        </authorList>
    </citation>
    <scope>NUCLEOTIDE SEQUENCE</scope>
</reference>
<feature type="chain" id="PRO_5005508351" description="Glycoside hydrolase family 5 domain-containing protein" evidence="4">
    <location>
        <begin position="24"/>
        <end position="679"/>
    </location>
</feature>
<dbReference type="SUPFAM" id="SSF51445">
    <property type="entry name" value="(Trans)glycosidases"/>
    <property type="match status" value="1"/>
</dbReference>
<accession>A0A0K6S5W3</accession>
<feature type="domain" description="Glycoside hydrolase family 5" evidence="5">
    <location>
        <begin position="78"/>
        <end position="387"/>
    </location>
</feature>
<evidence type="ECO:0000259" key="5">
    <source>
        <dbReference type="Pfam" id="PF00150"/>
    </source>
</evidence>
<feature type="signal peptide" evidence="4">
    <location>
        <begin position="1"/>
        <end position="23"/>
    </location>
</feature>
<gene>
    <name evidence="6" type="ORF">Cvel_168.t1.CR2</name>
</gene>
<dbReference type="InterPro" id="IPR052066">
    <property type="entry name" value="Glycosphingolipid_Hydrolases"/>
</dbReference>
<dbReference type="EMBL" id="CDMZ01000111">
    <property type="protein sequence ID" value="CUC09040.1"/>
    <property type="molecule type" value="Genomic_DNA"/>
</dbReference>
<dbReference type="Pfam" id="PF00150">
    <property type="entry name" value="Cellulase"/>
    <property type="match status" value="1"/>
</dbReference>
<evidence type="ECO:0000256" key="1">
    <source>
        <dbReference type="ARBA" id="ARBA00005641"/>
    </source>
</evidence>
<proteinExistence type="inferred from homology"/>
<dbReference type="InterPro" id="IPR013780">
    <property type="entry name" value="Glyco_hydro_b"/>
</dbReference>
<dbReference type="GO" id="GO:0000272">
    <property type="term" value="P:polysaccharide catabolic process"/>
    <property type="evidence" value="ECO:0007669"/>
    <property type="project" value="InterPro"/>
</dbReference>
<dbReference type="PANTHER" id="PTHR31308:SF3">
    <property type="entry name" value="ENDOGLYCOCERAMIDASE"/>
    <property type="match status" value="1"/>
</dbReference>
<keyword evidence="4" id="KW-0732">Signal</keyword>
<evidence type="ECO:0000256" key="4">
    <source>
        <dbReference type="SAM" id="SignalP"/>
    </source>
</evidence>
<keyword evidence="2" id="KW-0378">Hydrolase</keyword>
<dbReference type="Gene3D" id="2.60.40.1180">
    <property type="entry name" value="Golgi alpha-mannosidase II"/>
    <property type="match status" value="1"/>
</dbReference>
<dbReference type="InterPro" id="IPR017853">
    <property type="entry name" value="GH"/>
</dbReference>
<dbReference type="AlphaFoldDB" id="A0A0K6S5W3"/>
<protein>
    <recommendedName>
        <fullName evidence="5">Glycoside hydrolase family 5 domain-containing protein</fullName>
    </recommendedName>
</protein>
<comment type="similarity">
    <text evidence="1">Belongs to the glycosyl hydrolase 5 (cellulase A) family.</text>
</comment>
<dbReference type="Gene3D" id="3.20.20.80">
    <property type="entry name" value="Glycosidases"/>
    <property type="match status" value="1"/>
</dbReference>